<dbReference type="InterPro" id="IPR050500">
    <property type="entry name" value="Phos_Acetyltrans/Butyryltrans"/>
</dbReference>
<feature type="domain" description="MaoC-like" evidence="6">
    <location>
        <begin position="17"/>
        <end position="113"/>
    </location>
</feature>
<keyword evidence="3" id="KW-0012">Acyltransferase</keyword>
<evidence type="ECO:0000256" key="4">
    <source>
        <dbReference type="SAM" id="Phobius"/>
    </source>
</evidence>
<dbReference type="Pfam" id="PF01515">
    <property type="entry name" value="PTA_PTB"/>
    <property type="match status" value="1"/>
</dbReference>
<evidence type="ECO:0000259" key="5">
    <source>
        <dbReference type="Pfam" id="PF01515"/>
    </source>
</evidence>
<sequence length="463" mass="49243">MAEIGNLTYDEITVGQEASEQRVLTEMDIALFAAMSGDVNPAHLDPSYARETPFHEVIAHGMWGGSLISALLGTKLPGPGTIYVSQNLSFLAPVKIGDAVTVTVRVTQKAAHGRVHLDCLCRNQDGDTVIEGQAVVIAPREKIRTRLPERPRAMIVERGERLLALIEEARSQPPLRVAVVHPVDAVSLEGMAGAVEEGLIDPVLVGPRHKIESAARLAGIDISSFEIVDTPHSHGAAERAVALAREDRVDALMKGALHTDEILSAVVCRETGLRTERRISHVFVMDTPAYEKLLFITDAAINITPGLEDKKDILQNAIDLCHALKIMEPKAAILAAVETVSSHLSSTLDAAALCKMSDRGQITGAIVDGPLAFDNAISAEAARLKNIDSPVAGCADILLVPNLEAGNMLAKQLDYLAGAVAAGIVLGAGVPIILTSRAEGRLPRVAASAVANLFHHHRRAAKP</sequence>
<reference evidence="7" key="2">
    <citation type="submission" date="2020-09" db="EMBL/GenBank/DDBJ databases">
        <authorList>
            <person name="Sun Q."/>
            <person name="Zhou Y."/>
        </authorList>
    </citation>
    <scope>NUCLEOTIDE SEQUENCE</scope>
    <source>
        <strain evidence="7">CGMCC 1.12921</strain>
    </source>
</reference>
<dbReference type="AlphaFoldDB" id="A0A8J2V6C2"/>
<feature type="transmembrane region" description="Helical" evidence="4">
    <location>
        <begin position="415"/>
        <end position="434"/>
    </location>
</feature>
<reference evidence="7" key="1">
    <citation type="journal article" date="2014" name="Int. J. Syst. Evol. Microbiol.">
        <title>Complete genome sequence of Corynebacterium casei LMG S-19264T (=DSM 44701T), isolated from a smear-ripened cheese.</title>
        <authorList>
            <consortium name="US DOE Joint Genome Institute (JGI-PGF)"/>
            <person name="Walter F."/>
            <person name="Albersmeier A."/>
            <person name="Kalinowski J."/>
            <person name="Ruckert C."/>
        </authorList>
    </citation>
    <scope>NUCLEOTIDE SEQUENCE</scope>
    <source>
        <strain evidence="7">CGMCC 1.12921</strain>
    </source>
</reference>
<dbReference type="NCBIfam" id="NF008852">
    <property type="entry name" value="PRK11890.1"/>
    <property type="match status" value="1"/>
</dbReference>
<evidence type="ECO:0000313" key="8">
    <source>
        <dbReference type="Proteomes" id="UP000613582"/>
    </source>
</evidence>
<evidence type="ECO:0000256" key="1">
    <source>
        <dbReference type="ARBA" id="ARBA00022679"/>
    </source>
</evidence>
<dbReference type="PANTHER" id="PTHR43356:SF2">
    <property type="entry name" value="PHOSPHATE ACETYLTRANSFERASE"/>
    <property type="match status" value="1"/>
</dbReference>
<name>A0A8J2V6C2_9PROT</name>
<dbReference type="Gene3D" id="3.40.718.10">
    <property type="entry name" value="Isopropylmalate Dehydrogenase"/>
    <property type="match status" value="1"/>
</dbReference>
<dbReference type="FunFam" id="3.10.129.10:FF:000042">
    <property type="entry name" value="MaoC domain protein dehydratase"/>
    <property type="match status" value="1"/>
</dbReference>
<dbReference type="InterPro" id="IPR002539">
    <property type="entry name" value="MaoC-like_dom"/>
</dbReference>
<keyword evidence="8" id="KW-1185">Reference proteome</keyword>
<dbReference type="EMBL" id="BMGH01000001">
    <property type="protein sequence ID" value="GGD11270.1"/>
    <property type="molecule type" value="Genomic_DNA"/>
</dbReference>
<dbReference type="CDD" id="cd03449">
    <property type="entry name" value="R_hydratase"/>
    <property type="match status" value="1"/>
</dbReference>
<keyword evidence="4" id="KW-1133">Transmembrane helix</keyword>
<organism evidence="7 8">
    <name type="scientific">Aquisalinus flavus</name>
    <dbReference type="NCBI Taxonomy" id="1526572"/>
    <lineage>
        <taxon>Bacteria</taxon>
        <taxon>Pseudomonadati</taxon>
        <taxon>Pseudomonadota</taxon>
        <taxon>Alphaproteobacteria</taxon>
        <taxon>Parvularculales</taxon>
        <taxon>Parvularculaceae</taxon>
        <taxon>Aquisalinus</taxon>
    </lineage>
</organism>
<dbReference type="RefSeq" id="WP_188158552.1">
    <property type="nucleotide sequence ID" value="NZ_BMGH01000001.1"/>
</dbReference>
<protein>
    <submittedName>
        <fullName evidence="7">Phosphate acetyltransferase</fullName>
    </submittedName>
</protein>
<comment type="caution">
    <text evidence="7">The sequence shown here is derived from an EMBL/GenBank/DDBJ whole genome shotgun (WGS) entry which is preliminary data.</text>
</comment>
<proteinExistence type="predicted"/>
<dbReference type="Proteomes" id="UP000613582">
    <property type="component" value="Unassembled WGS sequence"/>
</dbReference>
<dbReference type="Pfam" id="PF01575">
    <property type="entry name" value="MaoC_dehydratas"/>
    <property type="match status" value="1"/>
</dbReference>
<dbReference type="Gene3D" id="3.10.129.10">
    <property type="entry name" value="Hotdog Thioesterase"/>
    <property type="match status" value="1"/>
</dbReference>
<dbReference type="SUPFAM" id="SSF54637">
    <property type="entry name" value="Thioesterase/thiol ester dehydrase-isomerase"/>
    <property type="match status" value="1"/>
</dbReference>
<dbReference type="SUPFAM" id="SSF53659">
    <property type="entry name" value="Isocitrate/Isopropylmalate dehydrogenase-like"/>
    <property type="match status" value="1"/>
</dbReference>
<evidence type="ECO:0000259" key="6">
    <source>
        <dbReference type="Pfam" id="PF01575"/>
    </source>
</evidence>
<dbReference type="PANTHER" id="PTHR43356">
    <property type="entry name" value="PHOSPHATE ACETYLTRANSFERASE"/>
    <property type="match status" value="1"/>
</dbReference>
<dbReference type="GO" id="GO:0016836">
    <property type="term" value="F:hydro-lyase activity"/>
    <property type="evidence" value="ECO:0007669"/>
    <property type="project" value="UniProtKB-ARBA"/>
</dbReference>
<accession>A0A8J2V6C2</accession>
<dbReference type="InterPro" id="IPR029069">
    <property type="entry name" value="HotDog_dom_sf"/>
</dbReference>
<keyword evidence="2" id="KW-0456">Lyase</keyword>
<evidence type="ECO:0000256" key="3">
    <source>
        <dbReference type="ARBA" id="ARBA00023315"/>
    </source>
</evidence>
<keyword evidence="4" id="KW-0812">Transmembrane</keyword>
<evidence type="ECO:0000313" key="7">
    <source>
        <dbReference type="EMBL" id="GGD11270.1"/>
    </source>
</evidence>
<keyword evidence="4" id="KW-0472">Membrane</keyword>
<gene>
    <name evidence="7" type="ORF">GCM10011342_20080</name>
</gene>
<evidence type="ECO:0000256" key="2">
    <source>
        <dbReference type="ARBA" id="ARBA00023239"/>
    </source>
</evidence>
<keyword evidence="1" id="KW-0808">Transferase</keyword>
<dbReference type="NCBIfam" id="NF006045">
    <property type="entry name" value="PRK08190.1"/>
    <property type="match status" value="1"/>
</dbReference>
<dbReference type="GO" id="GO:0016746">
    <property type="term" value="F:acyltransferase activity"/>
    <property type="evidence" value="ECO:0007669"/>
    <property type="project" value="UniProtKB-KW"/>
</dbReference>
<dbReference type="InterPro" id="IPR002505">
    <property type="entry name" value="PTA_PTB"/>
</dbReference>
<feature type="domain" description="Phosphate acetyl/butaryl transferase" evidence="5">
    <location>
        <begin position="239"/>
        <end position="439"/>
    </location>
</feature>